<accession>A0A9W9LVP9</accession>
<keyword evidence="4" id="KW-1185">Reference proteome</keyword>
<organism evidence="3 4">
    <name type="scientific">Penicillium canariense</name>
    <dbReference type="NCBI Taxonomy" id="189055"/>
    <lineage>
        <taxon>Eukaryota</taxon>
        <taxon>Fungi</taxon>
        <taxon>Dikarya</taxon>
        <taxon>Ascomycota</taxon>
        <taxon>Pezizomycotina</taxon>
        <taxon>Eurotiomycetes</taxon>
        <taxon>Eurotiomycetidae</taxon>
        <taxon>Eurotiales</taxon>
        <taxon>Aspergillaceae</taxon>
        <taxon>Penicillium</taxon>
    </lineage>
</organism>
<dbReference type="CDD" id="cd23507">
    <property type="entry name" value="hydrophobin_I"/>
    <property type="match status" value="1"/>
</dbReference>
<dbReference type="InterPro" id="IPR001338">
    <property type="entry name" value="Class_I_Hydrophobin"/>
</dbReference>
<feature type="signal peptide" evidence="2">
    <location>
        <begin position="1"/>
        <end position="16"/>
    </location>
</feature>
<evidence type="ECO:0000313" key="3">
    <source>
        <dbReference type="EMBL" id="KAJ5177167.1"/>
    </source>
</evidence>
<dbReference type="EMBL" id="JAPQKN010000001">
    <property type="protein sequence ID" value="KAJ5177167.1"/>
    <property type="molecule type" value="Genomic_DNA"/>
</dbReference>
<comment type="subcellular location">
    <subcellularLocation>
        <location evidence="2">Secreted</location>
        <location evidence="2">Cell wall</location>
    </subcellularLocation>
</comment>
<sequence>MFIKAIILAFVAVAVAVSTKGQGDTCGDGNILCCDPETAKQLTDPGLGSDVDLQNLLGQCNEVTVPVDDTDDSIKSQCSQQAVCCGESEQNGVVDIGCTPLDL</sequence>
<keyword evidence="2" id="KW-0134">Cell wall</keyword>
<evidence type="ECO:0000313" key="4">
    <source>
        <dbReference type="Proteomes" id="UP001149163"/>
    </source>
</evidence>
<reference evidence="3" key="2">
    <citation type="journal article" date="2023" name="IMA Fungus">
        <title>Comparative genomic study of the Penicillium genus elucidates a diverse pangenome and 15 lateral gene transfer events.</title>
        <authorList>
            <person name="Petersen C."/>
            <person name="Sorensen T."/>
            <person name="Nielsen M.R."/>
            <person name="Sondergaard T.E."/>
            <person name="Sorensen J.L."/>
            <person name="Fitzpatrick D.A."/>
            <person name="Frisvad J.C."/>
            <person name="Nielsen K.L."/>
        </authorList>
    </citation>
    <scope>NUCLEOTIDE SEQUENCE</scope>
    <source>
        <strain evidence="3">IBT 26290</strain>
    </source>
</reference>
<protein>
    <recommendedName>
        <fullName evidence="2">Hydrophobin</fullName>
    </recommendedName>
</protein>
<gene>
    <name evidence="3" type="ORF">N7482_003044</name>
</gene>
<keyword evidence="2" id="KW-0964">Secreted</keyword>
<keyword evidence="1 2" id="KW-1015">Disulfide bond</keyword>
<dbReference type="GeneID" id="81424345"/>
<dbReference type="GO" id="GO:0009277">
    <property type="term" value="C:fungal-type cell wall"/>
    <property type="evidence" value="ECO:0007669"/>
    <property type="project" value="InterPro"/>
</dbReference>
<dbReference type="GO" id="GO:0005199">
    <property type="term" value="F:structural constituent of cell wall"/>
    <property type="evidence" value="ECO:0007669"/>
    <property type="project" value="InterPro"/>
</dbReference>
<evidence type="ECO:0000256" key="2">
    <source>
        <dbReference type="RuleBase" id="RU365009"/>
    </source>
</evidence>
<dbReference type="RefSeq" id="XP_056548775.1">
    <property type="nucleotide sequence ID" value="XM_056685169.1"/>
</dbReference>
<name>A0A9W9LVP9_9EURO</name>
<proteinExistence type="inferred from homology"/>
<dbReference type="OrthoDB" id="4225815at2759"/>
<comment type="caution">
    <text evidence="3">The sequence shown here is derived from an EMBL/GenBank/DDBJ whole genome shotgun (WGS) entry which is preliminary data.</text>
</comment>
<comment type="similarity">
    <text evidence="2">Belongs to the fungal hydrophobin family.</text>
</comment>
<dbReference type="SMART" id="SM00075">
    <property type="entry name" value="HYDRO"/>
    <property type="match status" value="1"/>
</dbReference>
<feature type="chain" id="PRO_5041018427" description="Hydrophobin" evidence="2">
    <location>
        <begin position="17"/>
        <end position="103"/>
    </location>
</feature>
<keyword evidence="2" id="KW-0732">Signal</keyword>
<dbReference type="Pfam" id="PF01185">
    <property type="entry name" value="Hydrophobin"/>
    <property type="match status" value="1"/>
</dbReference>
<dbReference type="Proteomes" id="UP001149163">
    <property type="component" value="Unassembled WGS sequence"/>
</dbReference>
<dbReference type="AlphaFoldDB" id="A0A9W9LVP9"/>
<evidence type="ECO:0000256" key="1">
    <source>
        <dbReference type="ARBA" id="ARBA00023157"/>
    </source>
</evidence>
<reference evidence="3" key="1">
    <citation type="submission" date="2022-11" db="EMBL/GenBank/DDBJ databases">
        <authorList>
            <person name="Petersen C."/>
        </authorList>
    </citation>
    <scope>NUCLEOTIDE SEQUENCE</scope>
    <source>
        <strain evidence="3">IBT 26290</strain>
    </source>
</reference>